<reference evidence="1 2" key="1">
    <citation type="submission" date="2018-06" db="EMBL/GenBank/DDBJ databases">
        <authorList>
            <consortium name="Pathogen Informatics"/>
            <person name="Doyle S."/>
        </authorList>
    </citation>
    <scope>NUCLEOTIDE SEQUENCE [LARGE SCALE GENOMIC DNA]</scope>
    <source>
        <strain evidence="1 2">NCTC11343</strain>
    </source>
</reference>
<organism evidence="1 2">
    <name type="scientific">Sphingobacterium multivorum</name>
    <dbReference type="NCBI Taxonomy" id="28454"/>
    <lineage>
        <taxon>Bacteria</taxon>
        <taxon>Pseudomonadati</taxon>
        <taxon>Bacteroidota</taxon>
        <taxon>Sphingobacteriia</taxon>
        <taxon>Sphingobacteriales</taxon>
        <taxon>Sphingobacteriaceae</taxon>
        <taxon>Sphingobacterium</taxon>
    </lineage>
</organism>
<evidence type="ECO:0000313" key="2">
    <source>
        <dbReference type="Proteomes" id="UP000251241"/>
    </source>
</evidence>
<protein>
    <submittedName>
        <fullName evidence="1">Uncharacterized protein</fullName>
    </submittedName>
</protein>
<name>A0A2X2IXX4_SPHMU</name>
<sequence length="70" mass="7268">MTPGLSTHGFIRSQIVNKFSINIIGGSTAGVKGMELGGVFNMNQYDMQGMQMAGVFNAVGGNVRGCSSPV</sequence>
<proteinExistence type="predicted"/>
<dbReference type="EMBL" id="UAUU01000005">
    <property type="protein sequence ID" value="SPZ85011.1"/>
    <property type="molecule type" value="Genomic_DNA"/>
</dbReference>
<dbReference type="AlphaFoldDB" id="A0A2X2IXX4"/>
<evidence type="ECO:0000313" key="1">
    <source>
        <dbReference type="EMBL" id="SPZ85011.1"/>
    </source>
</evidence>
<dbReference type="Proteomes" id="UP000251241">
    <property type="component" value="Unassembled WGS sequence"/>
</dbReference>
<gene>
    <name evidence="1" type="ORF">NCTC11343_01567</name>
</gene>
<accession>A0A2X2IXX4</accession>